<dbReference type="RefSeq" id="WP_353895644.1">
    <property type="nucleotide sequence ID" value="NZ_JBEVCJ010000007.1"/>
</dbReference>
<name>A0ABV2BSZ6_9GAMM</name>
<gene>
    <name evidence="4" type="ORF">ABVT43_07975</name>
</gene>
<dbReference type="PANTHER" id="PTHR28242">
    <property type="entry name" value="PHOSPHORELAY INTERMEDIATE PROTEIN YPD1"/>
    <property type="match status" value="1"/>
</dbReference>
<dbReference type="Gene3D" id="1.20.120.160">
    <property type="entry name" value="HPT domain"/>
    <property type="match status" value="1"/>
</dbReference>
<proteinExistence type="predicted"/>
<dbReference type="PROSITE" id="PS50894">
    <property type="entry name" value="HPT"/>
    <property type="match status" value="1"/>
</dbReference>
<evidence type="ECO:0000259" key="3">
    <source>
        <dbReference type="PROSITE" id="PS50894"/>
    </source>
</evidence>
<feature type="modified residue" description="Phosphohistidine" evidence="2">
    <location>
        <position position="56"/>
    </location>
</feature>
<dbReference type="EMBL" id="JBEVCJ010000007">
    <property type="protein sequence ID" value="MET1255058.1"/>
    <property type="molecule type" value="Genomic_DNA"/>
</dbReference>
<sequence length="113" mass="12759">MSQYLDQNIIAELKEIMADDLPMLFEAYLEDSSRNLNSLAQAIDTQDADQVRRIAHSIKGSSRNVGATDLALQCEQLENAAKDKILDNSQQALQNINQIFQQTSEEIKQTYLN</sequence>
<comment type="caution">
    <text evidence="4">The sequence shown here is derived from an EMBL/GenBank/DDBJ whole genome shotgun (WGS) entry which is preliminary data.</text>
</comment>
<keyword evidence="5" id="KW-1185">Reference proteome</keyword>
<dbReference type="SMART" id="SM00073">
    <property type="entry name" value="HPT"/>
    <property type="match status" value="1"/>
</dbReference>
<evidence type="ECO:0000313" key="4">
    <source>
        <dbReference type="EMBL" id="MET1255058.1"/>
    </source>
</evidence>
<dbReference type="PANTHER" id="PTHR28242:SF52">
    <property type="entry name" value="PHOSPHORELAY INTERMEDIATE PROTEIN YPD1"/>
    <property type="match status" value="1"/>
</dbReference>
<evidence type="ECO:0000256" key="1">
    <source>
        <dbReference type="ARBA" id="ARBA00023012"/>
    </source>
</evidence>
<dbReference type="CDD" id="cd00088">
    <property type="entry name" value="HPT"/>
    <property type="match status" value="1"/>
</dbReference>
<dbReference type="Pfam" id="PF01627">
    <property type="entry name" value="Hpt"/>
    <property type="match status" value="1"/>
</dbReference>
<keyword evidence="1" id="KW-0902">Two-component regulatory system</keyword>
<accession>A0ABV2BSZ6</accession>
<dbReference type="InterPro" id="IPR045871">
    <property type="entry name" value="AHP1-5/YPD1"/>
</dbReference>
<organism evidence="4 5">
    <name type="scientific">Aliikangiella maris</name>
    <dbReference type="NCBI Taxonomy" id="3162458"/>
    <lineage>
        <taxon>Bacteria</taxon>
        <taxon>Pseudomonadati</taxon>
        <taxon>Pseudomonadota</taxon>
        <taxon>Gammaproteobacteria</taxon>
        <taxon>Oceanospirillales</taxon>
        <taxon>Pleioneaceae</taxon>
        <taxon>Aliikangiella</taxon>
    </lineage>
</organism>
<reference evidence="4 5" key="1">
    <citation type="submission" date="2024-06" db="EMBL/GenBank/DDBJ databases">
        <authorList>
            <person name="Li F."/>
        </authorList>
    </citation>
    <scope>NUCLEOTIDE SEQUENCE [LARGE SCALE GENOMIC DNA]</scope>
    <source>
        <strain evidence="4 5">GXAS 311</strain>
    </source>
</reference>
<dbReference type="SUPFAM" id="SSF47226">
    <property type="entry name" value="Histidine-containing phosphotransfer domain, HPT domain"/>
    <property type="match status" value="1"/>
</dbReference>
<keyword evidence="2" id="KW-0597">Phosphoprotein</keyword>
<protein>
    <submittedName>
        <fullName evidence="4">Hpt domain-containing protein</fullName>
    </submittedName>
</protein>
<evidence type="ECO:0000256" key="2">
    <source>
        <dbReference type="PROSITE-ProRule" id="PRU00110"/>
    </source>
</evidence>
<dbReference type="InterPro" id="IPR008207">
    <property type="entry name" value="Sig_transdc_His_kin_Hpt_dom"/>
</dbReference>
<evidence type="ECO:0000313" key="5">
    <source>
        <dbReference type="Proteomes" id="UP001548189"/>
    </source>
</evidence>
<dbReference type="Proteomes" id="UP001548189">
    <property type="component" value="Unassembled WGS sequence"/>
</dbReference>
<feature type="domain" description="HPt" evidence="3">
    <location>
        <begin position="17"/>
        <end position="113"/>
    </location>
</feature>
<dbReference type="InterPro" id="IPR036641">
    <property type="entry name" value="HPT_dom_sf"/>
</dbReference>